<evidence type="ECO:0000313" key="2">
    <source>
        <dbReference type="EMBL" id="KAJ7019375.1"/>
    </source>
</evidence>
<dbReference type="PANTHER" id="PTHR14778">
    <property type="entry name" value="KINETOCHORE-ASSOCIATED PROTEIN DSN1 HOMOLOG"/>
    <property type="match status" value="1"/>
</dbReference>
<reference evidence="2" key="1">
    <citation type="submission" date="2023-03" db="EMBL/GenBank/DDBJ databases">
        <title>Massive genome expansion in bonnet fungi (Mycena s.s.) driven by repeated elements and novel gene families across ecological guilds.</title>
        <authorList>
            <consortium name="Lawrence Berkeley National Laboratory"/>
            <person name="Harder C.B."/>
            <person name="Miyauchi S."/>
            <person name="Viragh M."/>
            <person name="Kuo A."/>
            <person name="Thoen E."/>
            <person name="Andreopoulos B."/>
            <person name="Lu D."/>
            <person name="Skrede I."/>
            <person name="Drula E."/>
            <person name="Henrissat B."/>
            <person name="Morin E."/>
            <person name="Kohler A."/>
            <person name="Barry K."/>
            <person name="LaButti K."/>
            <person name="Morin E."/>
            <person name="Salamov A."/>
            <person name="Lipzen A."/>
            <person name="Mereny Z."/>
            <person name="Hegedus B."/>
            <person name="Baldrian P."/>
            <person name="Stursova M."/>
            <person name="Weitz H."/>
            <person name="Taylor A."/>
            <person name="Grigoriev I.V."/>
            <person name="Nagy L.G."/>
            <person name="Martin F."/>
            <person name="Kauserud H."/>
        </authorList>
    </citation>
    <scope>NUCLEOTIDE SEQUENCE</scope>
    <source>
        <strain evidence="2">CBHHK200</strain>
    </source>
</reference>
<dbReference type="GO" id="GO:0007059">
    <property type="term" value="P:chromosome segregation"/>
    <property type="evidence" value="ECO:0007669"/>
    <property type="project" value="InterPro"/>
</dbReference>
<sequence>MATKRDGSNPLMAAAAKKAKKDVASTSKRKYTEETPGGLLIVRAPRNDIQIPPRQPTAGPSEPPPAAKKFKADGSSRGLSVAATGTRTASVDPVVEKDVREMEDEADRLRRASRAHTTIDPTLASTSISFRPTSPEKPPPKPKPKAAKGKKDKARAITVVDTQVPILDGTPQAERNKLLRGDAMAAIARDREREAGEQQPKSHSRRSSLGGRGKRISSSFQAGAFTLPHPKVNDDSFYKHIDRDLPDAEQLRQLFTWTASRASTSSAEEAPPEDAAGLESIKDDMVRMLAERRIDLSLFGPEDDEDMAAATGTNAQNEKNRQWEVVYTKQLQDAQDEDEDWKKAKYFYEAHAEKERKRLAGRRSVRSSSSSPSSSSHSHPSLQLPDPTLLSDRLRHGLQLAQAPSPSPASTQIRARLPALQFKFDLLHANLNSARTCARVAGRALDARFGMLGEGLAVRAGDPTQMHATAVAGPSGVGGGGEETHTHNLLRALTRVDMARPPGMVGDAARRAAREVERATKAGEGERRLTLTAPPGGAGAGGTGSGGAGTPRRPGTPRRERERTPGGRERERTPGK</sequence>
<organism evidence="2 3">
    <name type="scientific">Mycena alexandri</name>
    <dbReference type="NCBI Taxonomy" id="1745969"/>
    <lineage>
        <taxon>Eukaryota</taxon>
        <taxon>Fungi</taxon>
        <taxon>Dikarya</taxon>
        <taxon>Basidiomycota</taxon>
        <taxon>Agaricomycotina</taxon>
        <taxon>Agaricomycetes</taxon>
        <taxon>Agaricomycetidae</taxon>
        <taxon>Agaricales</taxon>
        <taxon>Marasmiineae</taxon>
        <taxon>Mycenaceae</taxon>
        <taxon>Mycena</taxon>
    </lineage>
</organism>
<feature type="compositionally biased region" description="Basic and acidic residues" evidence="1">
    <location>
        <begin position="557"/>
        <end position="576"/>
    </location>
</feature>
<feature type="compositionally biased region" description="Gly residues" evidence="1">
    <location>
        <begin position="536"/>
        <end position="549"/>
    </location>
</feature>
<feature type="region of interest" description="Disordered" evidence="1">
    <location>
        <begin position="1"/>
        <end position="157"/>
    </location>
</feature>
<feature type="compositionally biased region" description="Basic and acidic residues" evidence="1">
    <location>
        <begin position="508"/>
        <end position="529"/>
    </location>
</feature>
<dbReference type="GO" id="GO:0000444">
    <property type="term" value="C:MIS12/MIND type complex"/>
    <property type="evidence" value="ECO:0007669"/>
    <property type="project" value="InterPro"/>
</dbReference>
<gene>
    <name evidence="2" type="ORF">C8F04DRAFT_1404315</name>
</gene>
<feature type="region of interest" description="Disordered" evidence="1">
    <location>
        <begin position="357"/>
        <end position="388"/>
    </location>
</feature>
<keyword evidence="3" id="KW-1185">Reference proteome</keyword>
<protein>
    <submittedName>
        <fullName evidence="2">Mis12-Mtw1 protein family-domain-containing protein</fullName>
    </submittedName>
</protein>
<dbReference type="InterPro" id="IPR013218">
    <property type="entry name" value="Dsn1/Mis13"/>
</dbReference>
<proteinExistence type="predicted"/>
<feature type="region of interest" description="Disordered" evidence="1">
    <location>
        <begin position="186"/>
        <end position="232"/>
    </location>
</feature>
<accession>A0AAD6S3R3</accession>
<evidence type="ECO:0000256" key="1">
    <source>
        <dbReference type="SAM" id="MobiDB-lite"/>
    </source>
</evidence>
<feature type="compositionally biased region" description="Polar residues" evidence="1">
    <location>
        <begin position="115"/>
        <end position="132"/>
    </location>
</feature>
<dbReference type="Pfam" id="PF08202">
    <property type="entry name" value="MIS13"/>
    <property type="match status" value="1"/>
</dbReference>
<name>A0AAD6S3R3_9AGAR</name>
<evidence type="ECO:0000313" key="3">
    <source>
        <dbReference type="Proteomes" id="UP001218188"/>
    </source>
</evidence>
<feature type="compositionally biased region" description="Low complexity" evidence="1">
    <location>
        <begin position="367"/>
        <end position="381"/>
    </location>
</feature>
<dbReference type="Proteomes" id="UP001218188">
    <property type="component" value="Unassembled WGS sequence"/>
</dbReference>
<dbReference type="GO" id="GO:0051301">
    <property type="term" value="P:cell division"/>
    <property type="evidence" value="ECO:0007669"/>
    <property type="project" value="InterPro"/>
</dbReference>
<feature type="compositionally biased region" description="Basic residues" evidence="1">
    <location>
        <begin position="140"/>
        <end position="153"/>
    </location>
</feature>
<comment type="caution">
    <text evidence="2">The sequence shown here is derived from an EMBL/GenBank/DDBJ whole genome shotgun (WGS) entry which is preliminary data.</text>
</comment>
<dbReference type="AlphaFoldDB" id="A0AAD6S3R3"/>
<dbReference type="PANTHER" id="PTHR14778:SF2">
    <property type="entry name" value="KINETOCHORE-ASSOCIATED PROTEIN DSN1 HOMOLOG"/>
    <property type="match status" value="1"/>
</dbReference>
<feature type="region of interest" description="Disordered" evidence="1">
    <location>
        <begin position="504"/>
        <end position="576"/>
    </location>
</feature>
<dbReference type="EMBL" id="JARJCM010000296">
    <property type="protein sequence ID" value="KAJ7019375.1"/>
    <property type="molecule type" value="Genomic_DNA"/>
</dbReference>